<evidence type="ECO:0000313" key="3">
    <source>
        <dbReference type="Proteomes" id="UP000272412"/>
    </source>
</evidence>
<comment type="caution">
    <text evidence="2">The sequence shown here is derived from an EMBL/GenBank/DDBJ whole genome shotgun (WGS) entry which is preliminary data.</text>
</comment>
<reference evidence="2 3" key="1">
    <citation type="submission" date="2018-11" db="EMBL/GenBank/DDBJ databases">
        <title>Neisseria weixii sp. nov. isolated from the rectal contents of plateau pika (Ochotona cruzoniae).</title>
        <authorList>
            <person name="Zhang G."/>
        </authorList>
    </citation>
    <scope>NUCLEOTIDE SEQUENCE [LARGE SCALE GENOMIC DNA]</scope>
    <source>
        <strain evidence="2 3">10009</strain>
    </source>
</reference>
<protein>
    <submittedName>
        <fullName evidence="2">Uncharacterized protein</fullName>
    </submittedName>
</protein>
<dbReference type="Proteomes" id="UP000272412">
    <property type="component" value="Unassembled WGS sequence"/>
</dbReference>
<evidence type="ECO:0000256" key="1">
    <source>
        <dbReference type="SAM" id="Phobius"/>
    </source>
</evidence>
<proteinExistence type="predicted"/>
<sequence length="69" mass="8156">MPMKNFWENYKKNFSLLIKFMKKHWKALAIIYALCGFAIYTVNFILSFYLIDPTILEIVILSLISLSSF</sequence>
<name>A0A3N4NSH3_9NEIS</name>
<dbReference type="EMBL" id="RPFL01000004">
    <property type="protein sequence ID" value="RPD90123.1"/>
    <property type="molecule type" value="Genomic_DNA"/>
</dbReference>
<accession>A0A3N4NSH3</accession>
<keyword evidence="1" id="KW-1133">Transmembrane helix</keyword>
<keyword evidence="1" id="KW-0812">Transmembrane</keyword>
<feature type="transmembrane region" description="Helical" evidence="1">
    <location>
        <begin position="27"/>
        <end position="51"/>
    </location>
</feature>
<gene>
    <name evidence="2" type="ORF">EGK74_02165</name>
</gene>
<keyword evidence="1" id="KW-0472">Membrane</keyword>
<keyword evidence="3" id="KW-1185">Reference proteome</keyword>
<dbReference type="AlphaFoldDB" id="A0A3N4NSH3"/>
<organism evidence="2 3">
    <name type="scientific">Neisseria weixii</name>
    <dbReference type="NCBI Taxonomy" id="1853276"/>
    <lineage>
        <taxon>Bacteria</taxon>
        <taxon>Pseudomonadati</taxon>
        <taxon>Pseudomonadota</taxon>
        <taxon>Betaproteobacteria</taxon>
        <taxon>Neisseriales</taxon>
        <taxon>Neisseriaceae</taxon>
        <taxon>Neisseria</taxon>
    </lineage>
</organism>
<evidence type="ECO:0000313" key="2">
    <source>
        <dbReference type="EMBL" id="RPD90123.1"/>
    </source>
</evidence>